<dbReference type="InterPro" id="IPR036554">
    <property type="entry name" value="GHMP_kinase_C_sf"/>
</dbReference>
<dbReference type="PANTHER" id="PTHR43527:SF2">
    <property type="entry name" value="4-DIPHOSPHOCYTIDYL-2-C-METHYL-D-ERYTHRITOL KINASE, CHLOROPLASTIC"/>
    <property type="match status" value="1"/>
</dbReference>
<dbReference type="GO" id="GO:0050515">
    <property type="term" value="F:4-(cytidine 5'-diphospho)-2-C-methyl-D-erythritol kinase activity"/>
    <property type="evidence" value="ECO:0007669"/>
    <property type="project" value="UniProtKB-UniRule"/>
</dbReference>
<evidence type="ECO:0000256" key="6">
    <source>
        <dbReference type="ARBA" id="ARBA00022777"/>
    </source>
</evidence>
<dbReference type="HAMAP" id="MF_00061">
    <property type="entry name" value="IspE"/>
    <property type="match status" value="1"/>
</dbReference>
<evidence type="ECO:0000313" key="13">
    <source>
        <dbReference type="EMBL" id="CEN55455.1"/>
    </source>
</evidence>
<dbReference type="GO" id="GO:0019288">
    <property type="term" value="P:isopentenyl diphosphate biosynthetic process, methylerythritol 4-phosphate pathway"/>
    <property type="evidence" value="ECO:0007669"/>
    <property type="project" value="UniProtKB-UniRule"/>
</dbReference>
<evidence type="ECO:0000256" key="2">
    <source>
        <dbReference type="ARBA" id="ARBA00012052"/>
    </source>
</evidence>
<keyword evidence="5 10" id="KW-0547">Nucleotide-binding</keyword>
<dbReference type="Proteomes" id="UP000056322">
    <property type="component" value="Chromosome 1"/>
</dbReference>
<dbReference type="InterPro" id="IPR013750">
    <property type="entry name" value="GHMP_kinase_C_dom"/>
</dbReference>
<protein>
    <recommendedName>
        <fullName evidence="3 10">4-diphosphocytidyl-2-C-methyl-D-erythritol kinase</fullName>
        <shortName evidence="10">CMK</shortName>
        <ecNumber evidence="2 10">2.7.1.148</ecNumber>
    </recommendedName>
    <alternativeName>
        <fullName evidence="9 10">4-(cytidine-5'-diphospho)-2-C-methyl-D-erythritol kinase</fullName>
    </alternativeName>
</protein>
<evidence type="ECO:0000256" key="3">
    <source>
        <dbReference type="ARBA" id="ARBA00017473"/>
    </source>
</evidence>
<dbReference type="SUPFAM" id="SSF54211">
    <property type="entry name" value="Ribosomal protein S5 domain 2-like"/>
    <property type="match status" value="1"/>
</dbReference>
<comment type="pathway">
    <text evidence="10">Isoprenoid biosynthesis; isopentenyl diphosphate biosynthesis via DXP pathway; isopentenyl diphosphate from 1-deoxy-D-xylulose 5-phosphate: step 3/6.</text>
</comment>
<dbReference type="InterPro" id="IPR006204">
    <property type="entry name" value="GHMP_kinase_N_dom"/>
</dbReference>
<dbReference type="InterPro" id="IPR004424">
    <property type="entry name" value="IspE"/>
</dbReference>
<proteinExistence type="inferred from homology"/>
<dbReference type="PANTHER" id="PTHR43527">
    <property type="entry name" value="4-DIPHOSPHOCYTIDYL-2-C-METHYL-D-ERYTHRITOL KINASE, CHLOROPLASTIC"/>
    <property type="match status" value="1"/>
</dbReference>
<dbReference type="UniPathway" id="UPA00056">
    <property type="reaction ID" value="UER00094"/>
</dbReference>
<dbReference type="NCBIfam" id="TIGR00154">
    <property type="entry name" value="ispE"/>
    <property type="match status" value="1"/>
</dbReference>
<reference evidence="14" key="1">
    <citation type="submission" date="2014-12" db="EMBL/GenBank/DDBJ databases">
        <authorList>
            <person name="Salcher M.M."/>
        </authorList>
    </citation>
    <scope>NUCLEOTIDE SEQUENCE [LARGE SCALE GENOMIC DNA]</scope>
    <source>
        <strain evidence="14">MMS-10A-171</strain>
    </source>
</reference>
<dbReference type="RefSeq" id="WP_082048365.1">
    <property type="nucleotide sequence ID" value="NZ_LN794158.1"/>
</dbReference>
<keyword evidence="7 10" id="KW-0067">ATP-binding</keyword>
<feature type="active site" evidence="10">
    <location>
        <position position="27"/>
    </location>
</feature>
<gene>
    <name evidence="10 13" type="primary">ispE</name>
    <name evidence="13" type="ORF">BN1209_0406</name>
</gene>
<evidence type="ECO:0000256" key="5">
    <source>
        <dbReference type="ARBA" id="ARBA00022741"/>
    </source>
</evidence>
<dbReference type="InterPro" id="IPR020568">
    <property type="entry name" value="Ribosomal_Su5_D2-typ_SF"/>
</dbReference>
<dbReference type="Pfam" id="PF08544">
    <property type="entry name" value="GHMP_kinases_C"/>
    <property type="match status" value="1"/>
</dbReference>
<evidence type="ECO:0000256" key="10">
    <source>
        <dbReference type="HAMAP-Rule" id="MF_00061"/>
    </source>
</evidence>
<comment type="function">
    <text evidence="10">Catalyzes the phosphorylation of the position 2 hydroxy group of 4-diphosphocytidyl-2C-methyl-D-erythritol.</text>
</comment>
<feature type="domain" description="GHMP kinase C-terminal" evidence="12">
    <location>
        <begin position="235"/>
        <end position="290"/>
    </location>
</feature>
<keyword evidence="8 10" id="KW-0414">Isoprene biosynthesis</keyword>
<dbReference type="EC" id="2.7.1.148" evidence="2 10"/>
<dbReference type="EMBL" id="LN794158">
    <property type="protein sequence ID" value="CEN55455.1"/>
    <property type="molecule type" value="Genomic_DNA"/>
</dbReference>
<dbReference type="GO" id="GO:0005524">
    <property type="term" value="F:ATP binding"/>
    <property type="evidence" value="ECO:0007669"/>
    <property type="project" value="UniProtKB-UniRule"/>
</dbReference>
<dbReference type="GO" id="GO:0016114">
    <property type="term" value="P:terpenoid biosynthetic process"/>
    <property type="evidence" value="ECO:0007669"/>
    <property type="project" value="UniProtKB-UniRule"/>
</dbReference>
<feature type="binding site" evidence="10">
    <location>
        <begin position="110"/>
        <end position="120"/>
    </location>
    <ligand>
        <name>ATP</name>
        <dbReference type="ChEBI" id="CHEBI:30616"/>
    </ligand>
</feature>
<accession>A0A0B7IY72</accession>
<evidence type="ECO:0000256" key="9">
    <source>
        <dbReference type="ARBA" id="ARBA00032554"/>
    </source>
</evidence>
<evidence type="ECO:0000256" key="1">
    <source>
        <dbReference type="ARBA" id="ARBA00009684"/>
    </source>
</evidence>
<dbReference type="Pfam" id="PF00288">
    <property type="entry name" value="GHMP_kinases_N"/>
    <property type="match status" value="1"/>
</dbReference>
<dbReference type="HOGENOM" id="CLU_053057_3_0_4"/>
<dbReference type="AlphaFoldDB" id="A0A0B7IY72"/>
<dbReference type="KEGG" id="mbac:BN1209_0406"/>
<name>A0A0B7IY72_9PROT</name>
<dbReference type="InterPro" id="IPR014721">
    <property type="entry name" value="Ribsml_uS5_D2-typ_fold_subgr"/>
</dbReference>
<feature type="active site" evidence="10">
    <location>
        <position position="152"/>
    </location>
</feature>
<evidence type="ECO:0000256" key="7">
    <source>
        <dbReference type="ARBA" id="ARBA00022840"/>
    </source>
</evidence>
<keyword evidence="4 10" id="KW-0808">Transferase</keyword>
<evidence type="ECO:0000259" key="11">
    <source>
        <dbReference type="Pfam" id="PF00288"/>
    </source>
</evidence>
<evidence type="ECO:0000259" key="12">
    <source>
        <dbReference type="Pfam" id="PF08544"/>
    </source>
</evidence>
<dbReference type="SUPFAM" id="SSF55060">
    <property type="entry name" value="GHMP Kinase, C-terminal domain"/>
    <property type="match status" value="1"/>
</dbReference>
<evidence type="ECO:0000313" key="14">
    <source>
        <dbReference type="Proteomes" id="UP000056322"/>
    </source>
</evidence>
<dbReference type="STRING" id="1581680.BN1209_0406"/>
<keyword evidence="6 10" id="KW-0418">Kinase</keyword>
<evidence type="ECO:0000256" key="4">
    <source>
        <dbReference type="ARBA" id="ARBA00022679"/>
    </source>
</evidence>
<organism evidence="13 14">
    <name type="scientific">Candidatus Methylopumilus turicensis</name>
    <dbReference type="NCBI Taxonomy" id="1581680"/>
    <lineage>
        <taxon>Bacteria</taxon>
        <taxon>Pseudomonadati</taxon>
        <taxon>Pseudomonadota</taxon>
        <taxon>Betaproteobacteria</taxon>
        <taxon>Nitrosomonadales</taxon>
        <taxon>Methylophilaceae</taxon>
        <taxon>Candidatus Methylopumilus</taxon>
    </lineage>
</organism>
<feature type="domain" description="GHMP kinase N-terminal" evidence="11">
    <location>
        <begin position="83"/>
        <end position="160"/>
    </location>
</feature>
<dbReference type="Gene3D" id="3.30.70.890">
    <property type="entry name" value="GHMP kinase, C-terminal domain"/>
    <property type="match status" value="1"/>
</dbReference>
<evidence type="ECO:0000256" key="8">
    <source>
        <dbReference type="ARBA" id="ARBA00023229"/>
    </source>
</evidence>
<dbReference type="Gene3D" id="3.30.230.10">
    <property type="match status" value="1"/>
</dbReference>
<sequence>MANLRKNTILSKQLLDLGYQAFLAPAKINLFLHITGRRDDGYHLLQSVFQLVDLYDSVFLKVREDGLITRVTEHANVPADQDLCVKAARLLQMQTQCSLGVDIGLIKNIPMGGGLGGGSSDAATVLIALNHLWHLGLSRKVLMELSLTLGADVPFFIFGKNAWVEGIGEKMQAIPLPTATYVIVTPKVHVSTPEIFSTEELTRNTFPTTIAAFSKMLNSMQIGKEKQSLVFEHENQHFHNDLEAVVVQKYPVVKACLNWLNQFSQARMSGSGASVFVAVKDLAEANNFVKTAPKEIANTEIFCVAALGLSQHPLYNLVPVL</sequence>
<dbReference type="OrthoDB" id="9809438at2"/>
<keyword evidence="14" id="KW-1185">Reference proteome</keyword>
<comment type="catalytic activity">
    <reaction evidence="10">
        <text>4-CDP-2-C-methyl-D-erythritol + ATP = 4-CDP-2-C-methyl-D-erythritol 2-phosphate + ADP + H(+)</text>
        <dbReference type="Rhea" id="RHEA:18437"/>
        <dbReference type="ChEBI" id="CHEBI:15378"/>
        <dbReference type="ChEBI" id="CHEBI:30616"/>
        <dbReference type="ChEBI" id="CHEBI:57823"/>
        <dbReference type="ChEBI" id="CHEBI:57919"/>
        <dbReference type="ChEBI" id="CHEBI:456216"/>
        <dbReference type="EC" id="2.7.1.148"/>
    </reaction>
</comment>
<dbReference type="PIRSF" id="PIRSF010376">
    <property type="entry name" value="IspE"/>
    <property type="match status" value="1"/>
</dbReference>
<comment type="similarity">
    <text evidence="1 10">Belongs to the GHMP kinase family. IspE subfamily.</text>
</comment>